<dbReference type="EMBL" id="CP111014">
    <property type="protein sequence ID" value="WAQ98698.1"/>
    <property type="molecule type" value="Genomic_DNA"/>
</dbReference>
<keyword evidence="1" id="KW-0597">Phosphoprotein</keyword>
<feature type="region of interest" description="Disordered" evidence="3">
    <location>
        <begin position="283"/>
        <end position="346"/>
    </location>
</feature>
<feature type="compositionally biased region" description="Basic and acidic residues" evidence="3">
    <location>
        <begin position="179"/>
        <end position="204"/>
    </location>
</feature>
<feature type="compositionally biased region" description="Polar residues" evidence="3">
    <location>
        <begin position="143"/>
        <end position="161"/>
    </location>
</feature>
<dbReference type="SUPFAM" id="SSF48065">
    <property type="entry name" value="DBL homology domain (DH-domain)"/>
    <property type="match status" value="1"/>
</dbReference>
<evidence type="ECO:0000256" key="2">
    <source>
        <dbReference type="ARBA" id="ARBA00022658"/>
    </source>
</evidence>
<feature type="compositionally biased region" description="Polar residues" evidence="3">
    <location>
        <begin position="538"/>
        <end position="550"/>
    </location>
</feature>
<keyword evidence="2" id="KW-0344">Guanine-nucleotide releasing factor</keyword>
<dbReference type="PANTHER" id="PTHR12877:SF15">
    <property type="entry name" value="RHO GUANINE NUCLEOTIDE EXCHANGE FACTOR 17"/>
    <property type="match status" value="1"/>
</dbReference>
<dbReference type="InterPro" id="IPR035899">
    <property type="entry name" value="DBL_dom_sf"/>
</dbReference>
<feature type="compositionally biased region" description="Basic and acidic residues" evidence="3">
    <location>
        <begin position="51"/>
        <end position="64"/>
    </location>
</feature>
<feature type="compositionally biased region" description="Low complexity" evidence="3">
    <location>
        <begin position="587"/>
        <end position="606"/>
    </location>
</feature>
<dbReference type="Pfam" id="PF19056">
    <property type="entry name" value="WD40_2"/>
    <property type="match status" value="1"/>
</dbReference>
<evidence type="ECO:0000313" key="5">
    <source>
        <dbReference type="EMBL" id="WAQ98698.1"/>
    </source>
</evidence>
<feature type="domain" description="DH" evidence="4">
    <location>
        <begin position="709"/>
        <end position="878"/>
    </location>
</feature>
<feature type="region of interest" description="Disordered" evidence="3">
    <location>
        <begin position="1398"/>
        <end position="1426"/>
    </location>
</feature>
<reference evidence="5" key="1">
    <citation type="submission" date="2022-11" db="EMBL/GenBank/DDBJ databases">
        <title>Centuries of genome instability and evolution in soft-shell clam transmissible cancer (bioRxiv).</title>
        <authorList>
            <person name="Hart S.F.M."/>
            <person name="Yonemitsu M.A."/>
            <person name="Giersch R.M."/>
            <person name="Beal B.F."/>
            <person name="Arriagada G."/>
            <person name="Davis B.W."/>
            <person name="Ostrander E.A."/>
            <person name="Goff S.P."/>
            <person name="Metzger M.J."/>
        </authorList>
    </citation>
    <scope>NUCLEOTIDE SEQUENCE</scope>
    <source>
        <strain evidence="5">MELC-2E11</strain>
        <tissue evidence="5">Siphon/mantle</tissue>
    </source>
</reference>
<dbReference type="InterPro" id="IPR036322">
    <property type="entry name" value="WD40_repeat_dom_sf"/>
</dbReference>
<keyword evidence="6" id="KW-1185">Reference proteome</keyword>
<dbReference type="SMART" id="SM00325">
    <property type="entry name" value="RhoGEF"/>
    <property type="match status" value="1"/>
</dbReference>
<evidence type="ECO:0000313" key="6">
    <source>
        <dbReference type="Proteomes" id="UP001164746"/>
    </source>
</evidence>
<feature type="compositionally biased region" description="Low complexity" evidence="3">
    <location>
        <begin position="1177"/>
        <end position="1193"/>
    </location>
</feature>
<feature type="compositionally biased region" description="Low complexity" evidence="3">
    <location>
        <begin position="102"/>
        <end position="111"/>
    </location>
</feature>
<dbReference type="InterPro" id="IPR000219">
    <property type="entry name" value="DH_dom"/>
</dbReference>
<organism evidence="5 6">
    <name type="scientific">Mya arenaria</name>
    <name type="common">Soft-shell clam</name>
    <dbReference type="NCBI Taxonomy" id="6604"/>
    <lineage>
        <taxon>Eukaryota</taxon>
        <taxon>Metazoa</taxon>
        <taxon>Spiralia</taxon>
        <taxon>Lophotrochozoa</taxon>
        <taxon>Mollusca</taxon>
        <taxon>Bivalvia</taxon>
        <taxon>Autobranchia</taxon>
        <taxon>Heteroconchia</taxon>
        <taxon>Euheterodonta</taxon>
        <taxon>Imparidentia</taxon>
        <taxon>Neoheterodontei</taxon>
        <taxon>Myida</taxon>
        <taxon>Myoidea</taxon>
        <taxon>Myidae</taxon>
        <taxon>Mya</taxon>
    </lineage>
</organism>
<feature type="compositionally biased region" description="Polar residues" evidence="3">
    <location>
        <begin position="504"/>
        <end position="526"/>
    </location>
</feature>
<proteinExistence type="predicted"/>
<dbReference type="PROSITE" id="PS50010">
    <property type="entry name" value="DH_2"/>
    <property type="match status" value="1"/>
</dbReference>
<dbReference type="CDD" id="cd00160">
    <property type="entry name" value="RhoGEF"/>
    <property type="match status" value="1"/>
</dbReference>
<dbReference type="Gene3D" id="1.20.900.10">
    <property type="entry name" value="Dbl homology (DH) domain"/>
    <property type="match status" value="1"/>
</dbReference>
<feature type="region of interest" description="Disordered" evidence="3">
    <location>
        <begin position="618"/>
        <end position="664"/>
    </location>
</feature>
<dbReference type="PANTHER" id="PTHR12877">
    <property type="entry name" value="RHO GUANINE NUCLEOTIDE EXCHANGE FACTOR"/>
    <property type="match status" value="1"/>
</dbReference>
<evidence type="ECO:0000256" key="1">
    <source>
        <dbReference type="ARBA" id="ARBA00022553"/>
    </source>
</evidence>
<dbReference type="InterPro" id="IPR039919">
    <property type="entry name" value="ARHGEF10/ARHGEF17"/>
</dbReference>
<dbReference type="Proteomes" id="UP001164746">
    <property type="component" value="Chromosome 3"/>
</dbReference>
<dbReference type="SUPFAM" id="SSF50978">
    <property type="entry name" value="WD40 repeat-like"/>
    <property type="match status" value="1"/>
</dbReference>
<feature type="compositionally biased region" description="Basic residues" evidence="3">
    <location>
        <begin position="15"/>
        <end position="25"/>
    </location>
</feature>
<name>A0ABY7DRH2_MYAAR</name>
<feature type="region of interest" description="Disordered" evidence="3">
    <location>
        <begin position="1"/>
        <end position="223"/>
    </location>
</feature>
<feature type="region of interest" description="Disordered" evidence="3">
    <location>
        <begin position="366"/>
        <end position="606"/>
    </location>
</feature>
<feature type="compositionally biased region" description="Basic and acidic residues" evidence="3">
    <location>
        <begin position="211"/>
        <end position="223"/>
    </location>
</feature>
<sequence>MEENVTPSDDEKSKRVSPKVARPKLPKFGSQTLGHHFRHKTDPGQASEIKNLMEEIKKWKEGSIFDKTPIRTKMIKPQQMIPKAHSTQTSPRSSPPPGSPGSGKRSSSLNRNRSKSLKLLTDKLKSPKGGSTKDAPSSPGVVMSQSTPPGTDMFSKSNNTVGLDAPIFVVDTGDGETEQEMRPMQESDKERTSIVEPIPEHDERIEEDDKERDNETKPDYDRSFDKNVSFLKTDVVKPKVKYVGQNIDEETAAMSDGDSPVTHVSSFTLHPIDRNSQFLRLRQTAPPKRRPGYAGLSLPRPKISMFKKQPDDSSQEPARSMDDSVIKKPTKLDLPGFSSMRKLSTPKCLPLLKSKEEFGALDISGHNLFRTPSTDSPPSFIGEENAIESPSDSKSLDGDRSEPQGAFSDNFNVESEQEIVVDDKPEKRISRSPKQKSKSDPSGNKTFDFETAGVINSSQSKSFPLLDKEYPPGSIEEISEVEDSGTETVTDNLERPDPTELDILNNNENPTLEEQRQSSGASVSFSDTDRFENDSVSDDTSLFSSQSNISEPFDDPSCKTLILEGFPRPFSEGMAPLQEDGDEDALTNSCGSESSTSTPVSYSPTGTLERQHNLLNVPSPKRPILRSVSSASVLQRERKLSGNNKDKENHRKHSLTTGDDTVPIEGPPMDFLPIGDAGNVLASSMPAVWNMDRLPSMSPERETQYVKDKRYHITEELFRNEREYVDALKMLKERYMDPLKTVSGIDERVVDNIFYMIPEILTHHQIYLEFLNQIWTRWNTDTSTVGDLIQKTFSGQTVQDSYLSFVENYKTSGKQCQKESGSKLSLKDLIVRPIQRIPRYELLIQRLLVNTPPDHPDYALLQDAEKVMHEFARKIGSLSETNTEDGQQETLKKLELLLITDNKKDQCCIWMFSDVLIISSVKRKSGPVTRKVSIILKSPTGQDFAENVKHKVWLKVGLDDIEIVKSARTLKREASLDREQVEEDLDLLSMIQDVASKLNCQHAALDDCMKELTQNLNKQLFSCAAPIDGVNSSGHRDVWVCNSDGYVGHMCLLSLQPEPIVTLNTPVPGCNARILCISAVPALASLRRKSSCKRYSKHGPPSPMGECGPRISVEEVDSAITEEDPRPDEFFPSDFPVDEVSEEGYQSDSSSSDDETDDDYIATRKLYVEDFDAKRPSTSSGSTGGPDSITTTGAWHQDRNKSTIIHIFQCTDNIKTTKNKLKIQLGYPVYCILYLDNKVFVSLSNGDLIVYRRDSDGLWDTENPYTRAIGSVTGPIVRMLAVAGKLWCGRQNSICVINPLTLSIEKTFQMHQDSNRSVQCIVNSGQGVWIAAQQSSKDLLWIGTSAGVILTVPVPKITSTTSKGSLTAPTVTGRVHGHTGHVRFLTCVEMSPINMPPILGSGKTRADTANNNRDPPSPHDISKRRSSVATMTAALATRMLVISGGDGYEDFRTNVVNESAGKDDSTNHLLLWQV</sequence>
<feature type="compositionally biased region" description="Basic and acidic residues" evidence="3">
    <location>
        <begin position="635"/>
        <end position="649"/>
    </location>
</feature>
<dbReference type="Pfam" id="PF00621">
    <property type="entry name" value="RhoGEF"/>
    <property type="match status" value="1"/>
</dbReference>
<evidence type="ECO:0000256" key="3">
    <source>
        <dbReference type="SAM" id="MobiDB-lite"/>
    </source>
</evidence>
<feature type="region of interest" description="Disordered" evidence="3">
    <location>
        <begin position="1173"/>
        <end position="1194"/>
    </location>
</feature>
<accession>A0ABY7DRH2</accession>
<gene>
    <name evidence="5" type="ORF">MAR_023071</name>
</gene>
<protein>
    <submittedName>
        <fullName evidence="5">ARHGH-like protein</fullName>
    </submittedName>
</protein>
<evidence type="ECO:0000259" key="4">
    <source>
        <dbReference type="PROSITE" id="PS50010"/>
    </source>
</evidence>